<evidence type="ECO:0000259" key="9">
    <source>
        <dbReference type="Pfam" id="PF18559"/>
    </source>
</evidence>
<dbReference type="GO" id="GO:0008422">
    <property type="term" value="F:beta-glucosidase activity"/>
    <property type="evidence" value="ECO:0007669"/>
    <property type="project" value="TreeGrafter"/>
</dbReference>
<evidence type="ECO:0000256" key="1">
    <source>
        <dbReference type="ARBA" id="ARBA00005336"/>
    </source>
</evidence>
<dbReference type="InterPro" id="IPR002772">
    <property type="entry name" value="Glyco_hydro_3_C"/>
</dbReference>
<dbReference type="SUPFAM" id="SSF52279">
    <property type="entry name" value="Beta-D-glucan exohydrolase, C-terminal domain"/>
    <property type="match status" value="1"/>
</dbReference>
<dbReference type="PRINTS" id="PR00133">
    <property type="entry name" value="GLHYDRLASE3"/>
</dbReference>
<dbReference type="InterPro" id="IPR001764">
    <property type="entry name" value="Glyco_hydro_3_N"/>
</dbReference>
<dbReference type="eggNOG" id="COG1472">
    <property type="taxonomic scope" value="Bacteria"/>
</dbReference>
<feature type="chain" id="PRO_5004215418" evidence="6">
    <location>
        <begin position="26"/>
        <end position="1056"/>
    </location>
</feature>
<dbReference type="GO" id="GO:0009251">
    <property type="term" value="P:glucan catabolic process"/>
    <property type="evidence" value="ECO:0007669"/>
    <property type="project" value="TreeGrafter"/>
</dbReference>
<dbReference type="PANTHER" id="PTHR30620">
    <property type="entry name" value="PERIPLASMIC BETA-GLUCOSIDASE-RELATED"/>
    <property type="match status" value="1"/>
</dbReference>
<dbReference type="STRING" id="349521.HCH_06825"/>
<dbReference type="EMBL" id="CP000155">
    <property type="protein sequence ID" value="ABC33448.1"/>
    <property type="molecule type" value="Genomic_DNA"/>
</dbReference>
<keyword evidence="6" id="KW-0732">Signal</keyword>
<feature type="region of interest" description="Disordered" evidence="5">
    <location>
        <begin position="26"/>
        <end position="45"/>
    </location>
</feature>
<dbReference type="InterPro" id="IPR017853">
    <property type="entry name" value="GH"/>
</dbReference>
<feature type="domain" description="Glycoside hydrolase family 3 N-terminal" evidence="7">
    <location>
        <begin position="81"/>
        <end position="400"/>
    </location>
</feature>
<dbReference type="PROSITE" id="PS51257">
    <property type="entry name" value="PROKAR_LIPOPROTEIN"/>
    <property type="match status" value="1"/>
</dbReference>
<dbReference type="OrthoDB" id="9781691at2"/>
<dbReference type="Proteomes" id="UP000000238">
    <property type="component" value="Chromosome"/>
</dbReference>
<dbReference type="AlphaFoldDB" id="Q2S7C6"/>
<dbReference type="InterPro" id="IPR008979">
    <property type="entry name" value="Galactose-bd-like_sf"/>
</dbReference>
<evidence type="ECO:0000256" key="6">
    <source>
        <dbReference type="SAM" id="SignalP"/>
    </source>
</evidence>
<sequence>MYVSRRLKLKALSTMMIVAALTACSSDSNDNDGNDGPGTPDPVAGVDYINTFSDWPAIQSAIAKDPQIEARIVEIMATMSLEEKVGQMIQPELQHLTPEEVKQYHIGSVLNGGGSWPGTKKHATVQEWLDIADALWEASMDDSDGAAAIPIIWGTDAVHGHSNVVGATLFPHNIGLGAARDSDLIRRIGAATAKEVAVTGIDWTFAPTLAVVRDDRWGRTYEGYSEDGEIIFNYGAAMVEGLQGNFDQSHVVATAKHFIGDGGTEKGNDQGDNLADQNTLINLHGQGYYSALRAGAQTVMASFNSWQGEKLHGRKDLLTDVLKGKMGFDGLIVSDWNGIGQVDGCTESNCPQAVNAGIDLFMVPYKADWKAFYQNTIDSVNAGAIDIERINDAVARILRVKLRAGLFDKPKPSQRALAGKVEVLGSSEHRELAREAVRKSLVLLKNKDGILPLSRDARILVAGKSADSLSNQSGGWTISWQGTGLDEAEDFPGATSILKGIQDVAANVTYDADGADANPNLHDVAIVVIGETPYAEGVGDLEGAKTLEHARNYSQDLAVLESIRNAGVPVVTVFLSGRPLYVNKELNRSNAFVAAWLPGSEGEGVADVLFAKAEGGVNHDFVGKLSFSWPNSACHTPLNKGDGSDALFAYGYGLSYQDSDSLGDDLSEESQAFGCDQTDPGDGGTTNVNLDLFTSGQNQGDWVMRIGGPSNWGGTPVSMDPAVTTALEGNEVSVSTEDGAIQFSAKRVKWTDVGQVYMQATEDSEGKDLTPYYNSKTTVKFRVKVNEAPAGDVNLSLHCVYPCLGEVAVGDFMRGLPVGEWTEVSIPFQCFVDDGLDFSNVNTPFLLYSGGAMDLSLENIRWEPNTAADTPDCSSFAQENVALTETTEVYTDGVTDTELFAQPGVWAVSSWDPYQEDASFVSLDAALADGAGTVVDAQYGAPAAEHAAKGVVLFKSAKPLNVSALSKLTFDVKVIDFAASTGLMAKVNCGADCGTGDIAILDSTAALNVWHPVEINFADYDGLNTAEVTSVLEILPVWDSEMRNVHFQVDNVRLVK</sequence>
<dbReference type="HOGENOM" id="CLU_004542_9_1_6"/>
<dbReference type="SUPFAM" id="SSF49785">
    <property type="entry name" value="Galactose-binding domain-like"/>
    <property type="match status" value="1"/>
</dbReference>
<feature type="domain" description="ExoP galactose-binding-like" evidence="9">
    <location>
        <begin position="724"/>
        <end position="862"/>
    </location>
</feature>
<comment type="similarity">
    <text evidence="1 4">Belongs to the glycosyl hydrolase 3 family.</text>
</comment>
<dbReference type="Pfam" id="PF01915">
    <property type="entry name" value="Glyco_hydro_3_C"/>
    <property type="match status" value="1"/>
</dbReference>
<dbReference type="KEGG" id="hch:HCH_06825"/>
<dbReference type="PROSITE" id="PS00775">
    <property type="entry name" value="GLYCOSYL_HYDROL_F3"/>
    <property type="match status" value="1"/>
</dbReference>
<keyword evidence="2 4" id="KW-0378">Hydrolase</keyword>
<keyword evidence="11" id="KW-1185">Reference proteome</keyword>
<evidence type="ECO:0000256" key="5">
    <source>
        <dbReference type="SAM" id="MobiDB-lite"/>
    </source>
</evidence>
<gene>
    <name evidence="10" type="ordered locus">HCH_06825</name>
</gene>
<dbReference type="Gene3D" id="3.20.20.300">
    <property type="entry name" value="Glycoside hydrolase, family 3, N-terminal domain"/>
    <property type="match status" value="1"/>
</dbReference>
<dbReference type="InterPro" id="IPR041443">
    <property type="entry name" value="Exop_C"/>
</dbReference>
<evidence type="ECO:0000259" key="8">
    <source>
        <dbReference type="Pfam" id="PF01915"/>
    </source>
</evidence>
<dbReference type="Gene3D" id="2.60.120.430">
    <property type="entry name" value="Galactose-binding lectin"/>
    <property type="match status" value="1"/>
</dbReference>
<organism evidence="10 11">
    <name type="scientific">Hahella chejuensis (strain KCTC 2396)</name>
    <dbReference type="NCBI Taxonomy" id="349521"/>
    <lineage>
        <taxon>Bacteria</taxon>
        <taxon>Pseudomonadati</taxon>
        <taxon>Pseudomonadota</taxon>
        <taxon>Gammaproteobacteria</taxon>
        <taxon>Oceanospirillales</taxon>
        <taxon>Hahellaceae</taxon>
        <taxon>Hahella</taxon>
    </lineage>
</organism>
<evidence type="ECO:0000256" key="2">
    <source>
        <dbReference type="ARBA" id="ARBA00022801"/>
    </source>
</evidence>
<feature type="signal peptide" evidence="6">
    <location>
        <begin position="1"/>
        <end position="25"/>
    </location>
</feature>
<name>Q2S7C6_HAHCH</name>
<dbReference type="Pfam" id="PF18559">
    <property type="entry name" value="Exop_C"/>
    <property type="match status" value="1"/>
</dbReference>
<evidence type="ECO:0000256" key="4">
    <source>
        <dbReference type="RuleBase" id="RU361161"/>
    </source>
</evidence>
<feature type="domain" description="Glycoside hydrolase family 3 C-terminal" evidence="8">
    <location>
        <begin position="441"/>
        <end position="656"/>
    </location>
</feature>
<dbReference type="Gene3D" id="3.40.50.1700">
    <property type="entry name" value="Glycoside hydrolase family 3 C-terminal domain"/>
    <property type="match status" value="1"/>
</dbReference>
<protein>
    <submittedName>
        <fullName evidence="10">Beta-glucosidase-related Glycosidase</fullName>
    </submittedName>
</protein>
<dbReference type="RefSeq" id="WP_011400498.1">
    <property type="nucleotide sequence ID" value="NC_007645.1"/>
</dbReference>
<dbReference type="CAZy" id="GH3">
    <property type="family name" value="Glycoside Hydrolase Family 3"/>
</dbReference>
<dbReference type="InterPro" id="IPR051915">
    <property type="entry name" value="Cellulose_Degrad_GH3"/>
</dbReference>
<evidence type="ECO:0000313" key="10">
    <source>
        <dbReference type="EMBL" id="ABC33448.1"/>
    </source>
</evidence>
<dbReference type="InterPro" id="IPR019800">
    <property type="entry name" value="Glyco_hydro_3_AS"/>
</dbReference>
<dbReference type="InterPro" id="IPR036962">
    <property type="entry name" value="Glyco_hydro_3_N_sf"/>
</dbReference>
<accession>Q2S7C6</accession>
<dbReference type="InterPro" id="IPR036881">
    <property type="entry name" value="Glyco_hydro_3_C_sf"/>
</dbReference>
<proteinExistence type="inferred from homology"/>
<evidence type="ECO:0000256" key="3">
    <source>
        <dbReference type="ARBA" id="ARBA00023295"/>
    </source>
</evidence>
<dbReference type="PANTHER" id="PTHR30620:SF77">
    <property type="entry name" value="LYSOSOMAL BETA GLUCOSIDASE-LIKE"/>
    <property type="match status" value="1"/>
</dbReference>
<evidence type="ECO:0000313" key="11">
    <source>
        <dbReference type="Proteomes" id="UP000000238"/>
    </source>
</evidence>
<keyword evidence="3 4" id="KW-0326">Glycosidase</keyword>
<evidence type="ECO:0000259" key="7">
    <source>
        <dbReference type="Pfam" id="PF00933"/>
    </source>
</evidence>
<dbReference type="SUPFAM" id="SSF51445">
    <property type="entry name" value="(Trans)glycosidases"/>
    <property type="match status" value="1"/>
</dbReference>
<reference evidence="10 11" key="1">
    <citation type="journal article" date="2005" name="Nucleic Acids Res.">
        <title>Genomic blueprint of Hahella chejuensis, a marine microbe producing an algicidal agent.</title>
        <authorList>
            <person name="Jeong H."/>
            <person name="Yim J.H."/>
            <person name="Lee C."/>
            <person name="Choi S.-H."/>
            <person name="Park Y.K."/>
            <person name="Yoon S.H."/>
            <person name="Hur C.-G."/>
            <person name="Kang H.-Y."/>
            <person name="Kim D."/>
            <person name="Lee H.H."/>
            <person name="Park K.H."/>
            <person name="Park S.-H."/>
            <person name="Park H.-S."/>
            <person name="Lee H.K."/>
            <person name="Oh T.K."/>
            <person name="Kim J.F."/>
        </authorList>
    </citation>
    <scope>NUCLEOTIDE SEQUENCE [LARGE SCALE GENOMIC DNA]</scope>
    <source>
        <strain evidence="10 11">KCTC 2396</strain>
    </source>
</reference>
<dbReference type="Pfam" id="PF00933">
    <property type="entry name" value="Glyco_hydro_3"/>
    <property type="match status" value="1"/>
</dbReference>